<feature type="chain" id="PRO_5016116659" description="Outer membrane protein beta-barrel domain-containing protein" evidence="1">
    <location>
        <begin position="18"/>
        <end position="241"/>
    </location>
</feature>
<organism evidence="2 3">
    <name type="scientific">Sphingomonas taxi</name>
    <dbReference type="NCBI Taxonomy" id="1549858"/>
    <lineage>
        <taxon>Bacteria</taxon>
        <taxon>Pseudomonadati</taxon>
        <taxon>Pseudomonadota</taxon>
        <taxon>Alphaproteobacteria</taxon>
        <taxon>Sphingomonadales</taxon>
        <taxon>Sphingomonadaceae</taxon>
        <taxon>Sphingomonas</taxon>
    </lineage>
</organism>
<protein>
    <recommendedName>
        <fullName evidence="4">Outer membrane protein beta-barrel domain-containing protein</fullName>
    </recommendedName>
</protein>
<sequence length="241" mass="24544">MVVAATLSGVAALPASAQTGVHAGVELATDERRRGLSWSEGQAAPAASARVDLPGGFDVGVRATATRGDPRHGGADAVVEPVLGYSTYLGGLRLDGFATGHLFSGARGRMDYGELGAGASYSLGPAEAGVEARYAPSQDAIGGDNLYLGVRGRLGIPATPWTLTAGAGRSSGSVDDPVRAARLRPGGTYRDWSLGVQHVTGPLTVALEYTGTDIANLPDPSPFAVREHAGDRLAARISLGI</sequence>
<proteinExistence type="predicted"/>
<accession>A0A2W5R5Z8</accession>
<evidence type="ECO:0000313" key="3">
    <source>
        <dbReference type="Proteomes" id="UP000249229"/>
    </source>
</evidence>
<dbReference type="SUPFAM" id="SSF56935">
    <property type="entry name" value="Porins"/>
    <property type="match status" value="1"/>
</dbReference>
<dbReference type="Proteomes" id="UP000249229">
    <property type="component" value="Unassembled WGS sequence"/>
</dbReference>
<dbReference type="Gene3D" id="2.40.160.10">
    <property type="entry name" value="Porin"/>
    <property type="match status" value="1"/>
</dbReference>
<evidence type="ECO:0000313" key="2">
    <source>
        <dbReference type="EMBL" id="PZQ62653.1"/>
    </source>
</evidence>
<dbReference type="AlphaFoldDB" id="A0A2W5R5Z8"/>
<gene>
    <name evidence="2" type="ORF">DI544_00020</name>
</gene>
<keyword evidence="1" id="KW-0732">Signal</keyword>
<name>A0A2W5R5Z8_9SPHN</name>
<dbReference type="EMBL" id="QFQI01000001">
    <property type="protein sequence ID" value="PZQ62653.1"/>
    <property type="molecule type" value="Genomic_DNA"/>
</dbReference>
<reference evidence="2 3" key="1">
    <citation type="submission" date="2017-08" db="EMBL/GenBank/DDBJ databases">
        <title>Infants hospitalized years apart are colonized by the same room-sourced microbial strains.</title>
        <authorList>
            <person name="Brooks B."/>
            <person name="Olm M.R."/>
            <person name="Firek B.A."/>
            <person name="Baker R."/>
            <person name="Thomas B.C."/>
            <person name="Morowitz M.J."/>
            <person name="Banfield J.F."/>
        </authorList>
    </citation>
    <scope>NUCLEOTIDE SEQUENCE [LARGE SCALE GENOMIC DNA]</scope>
    <source>
        <strain evidence="2">S2_005_001_R1_22</strain>
    </source>
</reference>
<feature type="signal peptide" evidence="1">
    <location>
        <begin position="1"/>
        <end position="17"/>
    </location>
</feature>
<evidence type="ECO:0008006" key="4">
    <source>
        <dbReference type="Google" id="ProtNLM"/>
    </source>
</evidence>
<evidence type="ECO:0000256" key="1">
    <source>
        <dbReference type="SAM" id="SignalP"/>
    </source>
</evidence>
<dbReference type="InterPro" id="IPR023614">
    <property type="entry name" value="Porin_dom_sf"/>
</dbReference>
<dbReference type="Pfam" id="PF09694">
    <property type="entry name" value="Gcw_chp"/>
    <property type="match status" value="1"/>
</dbReference>
<comment type="caution">
    <text evidence="2">The sequence shown here is derived from an EMBL/GenBank/DDBJ whole genome shotgun (WGS) entry which is preliminary data.</text>
</comment>
<dbReference type="InterPro" id="IPR010239">
    <property type="entry name" value="CHP02001"/>
</dbReference>